<dbReference type="RefSeq" id="WP_156611186.1">
    <property type="nucleotide sequence ID" value="NZ_WPCU01000010.1"/>
</dbReference>
<dbReference type="InterPro" id="IPR000843">
    <property type="entry name" value="HTH_LacI"/>
</dbReference>
<dbReference type="InterPro" id="IPR046335">
    <property type="entry name" value="LacI/GalR-like_sensor"/>
</dbReference>
<dbReference type="EMBL" id="WPCU01000010">
    <property type="protein sequence ID" value="MVA77104.1"/>
    <property type="molecule type" value="Genomic_DNA"/>
</dbReference>
<evidence type="ECO:0000256" key="1">
    <source>
        <dbReference type="ARBA" id="ARBA00022491"/>
    </source>
</evidence>
<evidence type="ECO:0000256" key="4">
    <source>
        <dbReference type="ARBA" id="ARBA00023163"/>
    </source>
</evidence>
<dbReference type="Proteomes" id="UP000435304">
    <property type="component" value="Unassembled WGS sequence"/>
</dbReference>
<dbReference type="SUPFAM" id="SSF53822">
    <property type="entry name" value="Periplasmic binding protein-like I"/>
    <property type="match status" value="1"/>
</dbReference>
<keyword evidence="2" id="KW-0805">Transcription regulation</keyword>
<dbReference type="PANTHER" id="PTHR30146:SF148">
    <property type="entry name" value="HTH-TYPE TRANSCRIPTIONAL REPRESSOR PURR-RELATED"/>
    <property type="match status" value="1"/>
</dbReference>
<dbReference type="Pfam" id="PF00356">
    <property type="entry name" value="LacI"/>
    <property type="match status" value="1"/>
</dbReference>
<dbReference type="PROSITE" id="PS50932">
    <property type="entry name" value="HTH_LACI_2"/>
    <property type="match status" value="1"/>
</dbReference>
<dbReference type="SMART" id="SM00354">
    <property type="entry name" value="HTH_LACI"/>
    <property type="match status" value="1"/>
</dbReference>
<protein>
    <submittedName>
        <fullName evidence="6">LacI family DNA-binding transcriptional regulator</fullName>
    </submittedName>
</protein>
<dbReference type="GO" id="GO:0003700">
    <property type="term" value="F:DNA-binding transcription factor activity"/>
    <property type="evidence" value="ECO:0007669"/>
    <property type="project" value="TreeGrafter"/>
</dbReference>
<dbReference type="PANTHER" id="PTHR30146">
    <property type="entry name" value="LACI-RELATED TRANSCRIPTIONAL REPRESSOR"/>
    <property type="match status" value="1"/>
</dbReference>
<dbReference type="AlphaFoldDB" id="A0A6A9UYZ3"/>
<dbReference type="Pfam" id="PF13377">
    <property type="entry name" value="Peripla_BP_3"/>
    <property type="match status" value="1"/>
</dbReference>
<sequence length="330" mass="34334">MVRLVDVARAAGVSVATVSRTLNGNARVDPELAARVHAAVAELDYRPNLVARNLRRRATQAWALVVTDVTNPFCTAVARGVEDVANAAGYSVFLCNSDEDPGKEQRYLAVAEAERVAGLIITPASPASDVGRLLGAGIPVVALDRHLPQPVATVVADSAAGAATATEHLLAHGWRRPACVTGPAGAETADQRAAAFRAVVRRCGLAELVEHVPYHAAGGAAAAARLLDLPQPPDCLFVANSALAIGVLEELRRRGLRLGADLGLVTFDDAPWAPLMDPPITVVAQPAYEMGGRAAELLLAALGSPAEPATRGTAVFEPRLVERGSCLRSG</sequence>
<evidence type="ECO:0000259" key="5">
    <source>
        <dbReference type="PROSITE" id="PS50932"/>
    </source>
</evidence>
<dbReference type="GO" id="GO:0000976">
    <property type="term" value="F:transcription cis-regulatory region binding"/>
    <property type="evidence" value="ECO:0007669"/>
    <property type="project" value="TreeGrafter"/>
</dbReference>
<dbReference type="InterPro" id="IPR028082">
    <property type="entry name" value="Peripla_BP_I"/>
</dbReference>
<keyword evidence="3 6" id="KW-0238">DNA-binding</keyword>
<keyword evidence="4" id="KW-0804">Transcription</keyword>
<dbReference type="SUPFAM" id="SSF47413">
    <property type="entry name" value="lambda repressor-like DNA-binding domains"/>
    <property type="match status" value="1"/>
</dbReference>
<feature type="domain" description="HTH lacI-type" evidence="5">
    <location>
        <begin position="2"/>
        <end position="56"/>
    </location>
</feature>
<accession>A0A6A9UYZ3</accession>
<dbReference type="CDD" id="cd01392">
    <property type="entry name" value="HTH_LacI"/>
    <property type="match status" value="1"/>
</dbReference>
<comment type="caution">
    <text evidence="6">The sequence shown here is derived from an EMBL/GenBank/DDBJ whole genome shotgun (WGS) entry which is preliminary data.</text>
</comment>
<evidence type="ECO:0000313" key="7">
    <source>
        <dbReference type="Proteomes" id="UP000435304"/>
    </source>
</evidence>
<organism evidence="6 7">
    <name type="scientific">Auraticoccus cholistanensis</name>
    <dbReference type="NCBI Taxonomy" id="2656650"/>
    <lineage>
        <taxon>Bacteria</taxon>
        <taxon>Bacillati</taxon>
        <taxon>Actinomycetota</taxon>
        <taxon>Actinomycetes</taxon>
        <taxon>Propionibacteriales</taxon>
        <taxon>Propionibacteriaceae</taxon>
        <taxon>Auraticoccus</taxon>
    </lineage>
</organism>
<reference evidence="6 7" key="1">
    <citation type="submission" date="2019-12" db="EMBL/GenBank/DDBJ databases">
        <title>Auraticoccus cholistani sp. nov., an actinomycete isolated from soil of Cholistan desert.</title>
        <authorList>
            <person name="Cheema M.T."/>
        </authorList>
    </citation>
    <scope>NUCLEOTIDE SEQUENCE [LARGE SCALE GENOMIC DNA]</scope>
    <source>
        <strain evidence="6 7">F435</strain>
    </source>
</reference>
<dbReference type="Gene3D" id="3.40.50.2300">
    <property type="match status" value="2"/>
</dbReference>
<evidence type="ECO:0000313" key="6">
    <source>
        <dbReference type="EMBL" id="MVA77104.1"/>
    </source>
</evidence>
<gene>
    <name evidence="6" type="ORF">GC722_13870</name>
</gene>
<keyword evidence="7" id="KW-1185">Reference proteome</keyword>
<proteinExistence type="predicted"/>
<dbReference type="InterPro" id="IPR010982">
    <property type="entry name" value="Lambda_DNA-bd_dom_sf"/>
</dbReference>
<dbReference type="Gene3D" id="1.10.260.40">
    <property type="entry name" value="lambda repressor-like DNA-binding domains"/>
    <property type="match status" value="1"/>
</dbReference>
<name>A0A6A9UYZ3_9ACTN</name>
<evidence type="ECO:0000256" key="2">
    <source>
        <dbReference type="ARBA" id="ARBA00023015"/>
    </source>
</evidence>
<keyword evidence="1" id="KW-0678">Repressor</keyword>
<evidence type="ECO:0000256" key="3">
    <source>
        <dbReference type="ARBA" id="ARBA00023125"/>
    </source>
</evidence>